<reference evidence="3 4" key="1">
    <citation type="submission" date="2015-01" db="EMBL/GenBank/DDBJ databases">
        <title>Evolution of Trichinella species and genotypes.</title>
        <authorList>
            <person name="Korhonen P.K."/>
            <person name="Edoardo P."/>
            <person name="Giuseppe L.R."/>
            <person name="Gasser R.B."/>
        </authorList>
    </citation>
    <scope>NUCLEOTIDE SEQUENCE [LARGE SCALE GENOMIC DNA]</scope>
    <source>
        <strain evidence="2">ISS176</strain>
        <strain evidence="1">ISS588</strain>
    </source>
</reference>
<name>A0A0V1JBW5_TRIPS</name>
<evidence type="ECO:0000313" key="3">
    <source>
        <dbReference type="Proteomes" id="UP000054805"/>
    </source>
</evidence>
<accession>A0A0V1JBW5</accession>
<organism evidence="1 3">
    <name type="scientific">Trichinella pseudospiralis</name>
    <name type="common">Parasitic roundworm</name>
    <dbReference type="NCBI Taxonomy" id="6337"/>
    <lineage>
        <taxon>Eukaryota</taxon>
        <taxon>Metazoa</taxon>
        <taxon>Ecdysozoa</taxon>
        <taxon>Nematoda</taxon>
        <taxon>Enoplea</taxon>
        <taxon>Dorylaimia</taxon>
        <taxon>Trichinellida</taxon>
        <taxon>Trichinellidae</taxon>
        <taxon>Trichinella</taxon>
    </lineage>
</organism>
<comment type="caution">
    <text evidence="1">The sequence shown here is derived from an EMBL/GenBank/DDBJ whole genome shotgun (WGS) entry which is preliminary data.</text>
</comment>
<sequence>MRTANRTTPVAAGTAGSLHYRGVDLSFCHRNCRFNLLNCRLAHVPVALDGSRSSDNGLRGWAVGLQMGLSKGSIKAYEWNGSRL</sequence>
<proteinExistence type="predicted"/>
<evidence type="ECO:0000313" key="1">
    <source>
        <dbReference type="EMBL" id="KRZ32467.1"/>
    </source>
</evidence>
<gene>
    <name evidence="1" type="ORF">T4B_6722</name>
    <name evidence="2" type="ORF">T4C_14151</name>
</gene>
<dbReference type="Proteomes" id="UP000054826">
    <property type="component" value="Unassembled WGS sequence"/>
</dbReference>
<dbReference type="Proteomes" id="UP000054805">
    <property type="component" value="Unassembled WGS sequence"/>
</dbReference>
<protein>
    <submittedName>
        <fullName evidence="1">Uncharacterized protein</fullName>
    </submittedName>
</protein>
<keyword evidence="3" id="KW-1185">Reference proteome</keyword>
<dbReference type="AlphaFoldDB" id="A0A0V1JBW5"/>
<dbReference type="EMBL" id="JYDS01000016">
    <property type="protein sequence ID" value="KRZ32467.1"/>
    <property type="molecule type" value="Genomic_DNA"/>
</dbReference>
<evidence type="ECO:0000313" key="2">
    <source>
        <dbReference type="EMBL" id="KRZ45893.1"/>
    </source>
</evidence>
<dbReference type="EMBL" id="JYDV01000002">
    <property type="protein sequence ID" value="KRZ45893.1"/>
    <property type="molecule type" value="Genomic_DNA"/>
</dbReference>
<evidence type="ECO:0000313" key="4">
    <source>
        <dbReference type="Proteomes" id="UP000054826"/>
    </source>
</evidence>